<proteinExistence type="predicted"/>
<dbReference type="GeneID" id="66074653"/>
<evidence type="ECO:0000313" key="2">
    <source>
        <dbReference type="Proteomes" id="UP001049176"/>
    </source>
</evidence>
<comment type="caution">
    <text evidence="1">The sequence shown here is derived from an EMBL/GenBank/DDBJ whole genome shotgun (WGS) entry which is preliminary data.</text>
</comment>
<sequence length="261" mass="29235">MSDNKFKLTAYISDESLTILKQGGYKLCIAREVNGKYNVVFISVIEHLFQNVFEFEEQYRVFGTKKFEAGALIEASTRRVPIMPGQEIPLSPEGVFGSVTGYVDRSKPFMVNNNYNHPIHFGVDALVSQDYAAIHVSEGPYVAQAVPLKPSRKIMIWFDKELESGMMIYHTVYNCMHVDFANTSDVTINYAAPKDAPAKGVWSYGALPMMVVGQTYDPRTNRFYVTPEDLPSAGMFVKMAELLHLDPPTHHGSAGEVQAHK</sequence>
<dbReference type="EMBL" id="CM032183">
    <property type="protein sequence ID" value="KAG7094761.1"/>
    <property type="molecule type" value="Genomic_DNA"/>
</dbReference>
<dbReference type="Proteomes" id="UP001049176">
    <property type="component" value="Chromosome 3"/>
</dbReference>
<dbReference type="RefSeq" id="XP_043011231.1">
    <property type="nucleotide sequence ID" value="XM_043150146.1"/>
</dbReference>
<keyword evidence="2" id="KW-1185">Reference proteome</keyword>
<reference evidence="1" key="1">
    <citation type="journal article" date="2021" name="Genome Biol. Evol.">
        <title>The assembled and annotated genome of the fairy-ring fungus Marasmius oreades.</title>
        <authorList>
            <person name="Hiltunen M."/>
            <person name="Ament-Velasquez S.L."/>
            <person name="Johannesson H."/>
        </authorList>
    </citation>
    <scope>NUCLEOTIDE SEQUENCE</scope>
    <source>
        <strain evidence="1">03SP1</strain>
    </source>
</reference>
<gene>
    <name evidence="1" type="ORF">E1B28_005577</name>
</gene>
<dbReference type="KEGG" id="more:E1B28_005577"/>
<organism evidence="1 2">
    <name type="scientific">Marasmius oreades</name>
    <name type="common">fairy-ring Marasmius</name>
    <dbReference type="NCBI Taxonomy" id="181124"/>
    <lineage>
        <taxon>Eukaryota</taxon>
        <taxon>Fungi</taxon>
        <taxon>Dikarya</taxon>
        <taxon>Basidiomycota</taxon>
        <taxon>Agaricomycotina</taxon>
        <taxon>Agaricomycetes</taxon>
        <taxon>Agaricomycetidae</taxon>
        <taxon>Agaricales</taxon>
        <taxon>Marasmiineae</taxon>
        <taxon>Marasmiaceae</taxon>
        <taxon>Marasmius</taxon>
    </lineage>
</organism>
<dbReference type="OrthoDB" id="2987506at2759"/>
<evidence type="ECO:0000313" key="1">
    <source>
        <dbReference type="EMBL" id="KAG7094761.1"/>
    </source>
</evidence>
<accession>A0A9P7S4V0</accession>
<name>A0A9P7S4V0_9AGAR</name>
<dbReference type="AlphaFoldDB" id="A0A9P7S4V0"/>
<protein>
    <submittedName>
        <fullName evidence="1">Uncharacterized protein</fullName>
    </submittedName>
</protein>